<feature type="region of interest" description="Disordered" evidence="3">
    <location>
        <begin position="1"/>
        <end position="43"/>
    </location>
</feature>
<dbReference type="eggNOG" id="KOG4102">
    <property type="taxonomic scope" value="Eukaryota"/>
</dbReference>
<dbReference type="PANTHER" id="PTHR20835:SF0">
    <property type="entry name" value="E3 UBIQUITIN-PROTEIN LIGASE PPP1R11"/>
    <property type="match status" value="1"/>
</dbReference>
<dbReference type="FunCoup" id="B4MSW3">
    <property type="interactions" value="21"/>
</dbReference>
<dbReference type="EMBL" id="CH963851">
    <property type="protein sequence ID" value="EDW75202.2"/>
    <property type="molecule type" value="Genomic_DNA"/>
</dbReference>
<accession>B4MSW3</accession>
<keyword evidence="5" id="KW-1185">Reference proteome</keyword>
<dbReference type="KEGG" id="dwi:6641467"/>
<dbReference type="GO" id="GO:0005634">
    <property type="term" value="C:nucleus"/>
    <property type="evidence" value="ECO:0007669"/>
    <property type="project" value="TreeGrafter"/>
</dbReference>
<dbReference type="STRING" id="7260.B4MSW3"/>
<proteinExistence type="predicted"/>
<evidence type="ECO:0000256" key="3">
    <source>
        <dbReference type="SAM" id="MobiDB-lite"/>
    </source>
</evidence>
<dbReference type="GO" id="GO:0008157">
    <property type="term" value="F:protein phosphatase 1 binding"/>
    <property type="evidence" value="ECO:0007669"/>
    <property type="project" value="EnsemblMetazoa"/>
</dbReference>
<dbReference type="InParanoid" id="B4MSW3"/>
<dbReference type="InterPro" id="IPR011107">
    <property type="entry name" value="PPI_Ypi1"/>
</dbReference>
<evidence type="ECO:0000313" key="4">
    <source>
        <dbReference type="EMBL" id="EDW75202.2"/>
    </source>
</evidence>
<dbReference type="AlphaFoldDB" id="B4MSW3"/>
<dbReference type="Pfam" id="PF07491">
    <property type="entry name" value="PPI_Ypi1"/>
    <property type="match status" value="1"/>
</dbReference>
<evidence type="ECO:0000256" key="2">
    <source>
        <dbReference type="ARBA" id="ARBA00031039"/>
    </source>
</evidence>
<dbReference type="Proteomes" id="UP000007798">
    <property type="component" value="Unassembled WGS sequence"/>
</dbReference>
<organism evidence="4 5">
    <name type="scientific">Drosophila willistoni</name>
    <name type="common">Fruit fly</name>
    <dbReference type="NCBI Taxonomy" id="7260"/>
    <lineage>
        <taxon>Eukaryota</taxon>
        <taxon>Metazoa</taxon>
        <taxon>Ecdysozoa</taxon>
        <taxon>Arthropoda</taxon>
        <taxon>Hexapoda</taxon>
        <taxon>Insecta</taxon>
        <taxon>Pterygota</taxon>
        <taxon>Neoptera</taxon>
        <taxon>Endopterygota</taxon>
        <taxon>Diptera</taxon>
        <taxon>Brachycera</taxon>
        <taxon>Muscomorpha</taxon>
        <taxon>Ephydroidea</taxon>
        <taxon>Drosophilidae</taxon>
        <taxon>Drosophila</taxon>
        <taxon>Sophophora</taxon>
    </lineage>
</organism>
<dbReference type="OrthoDB" id="307488at2759"/>
<gene>
    <name evidence="4" type="primary">Dwil\GK20046</name>
    <name evidence="4" type="ORF">Dwil_GK20046</name>
</gene>
<dbReference type="PANTHER" id="PTHR20835">
    <property type="entry name" value="E3 UBIQUITIN-PROTEIN LIGASE PPP1R11-RELATED"/>
    <property type="match status" value="1"/>
</dbReference>
<reference evidence="4 5" key="1">
    <citation type="journal article" date="2007" name="Nature">
        <title>Evolution of genes and genomes on the Drosophila phylogeny.</title>
        <authorList>
            <consortium name="Drosophila 12 Genomes Consortium"/>
            <person name="Clark A.G."/>
            <person name="Eisen M.B."/>
            <person name="Smith D.R."/>
            <person name="Bergman C.M."/>
            <person name="Oliver B."/>
            <person name="Markow T.A."/>
            <person name="Kaufman T.C."/>
            <person name="Kellis M."/>
            <person name="Gelbart W."/>
            <person name="Iyer V.N."/>
            <person name="Pollard D.A."/>
            <person name="Sackton T.B."/>
            <person name="Larracuente A.M."/>
            <person name="Singh N.D."/>
            <person name="Abad J.P."/>
            <person name="Abt D.N."/>
            <person name="Adryan B."/>
            <person name="Aguade M."/>
            <person name="Akashi H."/>
            <person name="Anderson W.W."/>
            <person name="Aquadro C.F."/>
            <person name="Ardell D.H."/>
            <person name="Arguello R."/>
            <person name="Artieri C.G."/>
            <person name="Barbash D.A."/>
            <person name="Barker D."/>
            <person name="Barsanti P."/>
            <person name="Batterham P."/>
            <person name="Batzoglou S."/>
            <person name="Begun D."/>
            <person name="Bhutkar A."/>
            <person name="Blanco E."/>
            <person name="Bosak S.A."/>
            <person name="Bradley R.K."/>
            <person name="Brand A.D."/>
            <person name="Brent M.R."/>
            <person name="Brooks A.N."/>
            <person name="Brown R.H."/>
            <person name="Butlin R.K."/>
            <person name="Caggese C."/>
            <person name="Calvi B.R."/>
            <person name="Bernardo de Carvalho A."/>
            <person name="Caspi A."/>
            <person name="Castrezana S."/>
            <person name="Celniker S.E."/>
            <person name="Chang J.L."/>
            <person name="Chapple C."/>
            <person name="Chatterji S."/>
            <person name="Chinwalla A."/>
            <person name="Civetta A."/>
            <person name="Clifton S.W."/>
            <person name="Comeron J.M."/>
            <person name="Costello J.C."/>
            <person name="Coyne J.A."/>
            <person name="Daub J."/>
            <person name="David R.G."/>
            <person name="Delcher A.L."/>
            <person name="Delehaunty K."/>
            <person name="Do C.B."/>
            <person name="Ebling H."/>
            <person name="Edwards K."/>
            <person name="Eickbush T."/>
            <person name="Evans J.D."/>
            <person name="Filipski A."/>
            <person name="Findeiss S."/>
            <person name="Freyhult E."/>
            <person name="Fulton L."/>
            <person name="Fulton R."/>
            <person name="Garcia A.C."/>
            <person name="Gardiner A."/>
            <person name="Garfield D.A."/>
            <person name="Garvin B.E."/>
            <person name="Gibson G."/>
            <person name="Gilbert D."/>
            <person name="Gnerre S."/>
            <person name="Godfrey J."/>
            <person name="Good R."/>
            <person name="Gotea V."/>
            <person name="Gravely B."/>
            <person name="Greenberg A.J."/>
            <person name="Griffiths-Jones S."/>
            <person name="Gross S."/>
            <person name="Guigo R."/>
            <person name="Gustafson E.A."/>
            <person name="Haerty W."/>
            <person name="Hahn M.W."/>
            <person name="Halligan D.L."/>
            <person name="Halpern A.L."/>
            <person name="Halter G.M."/>
            <person name="Han M.V."/>
            <person name="Heger A."/>
            <person name="Hillier L."/>
            <person name="Hinrichs A.S."/>
            <person name="Holmes I."/>
            <person name="Hoskins R.A."/>
            <person name="Hubisz M.J."/>
            <person name="Hultmark D."/>
            <person name="Huntley M.A."/>
            <person name="Jaffe D.B."/>
            <person name="Jagadeeshan S."/>
            <person name="Jeck W.R."/>
            <person name="Johnson J."/>
            <person name="Jones C.D."/>
            <person name="Jordan W.C."/>
            <person name="Karpen G.H."/>
            <person name="Kataoka E."/>
            <person name="Keightley P.D."/>
            <person name="Kheradpour P."/>
            <person name="Kirkness E.F."/>
            <person name="Koerich L.B."/>
            <person name="Kristiansen K."/>
            <person name="Kudrna D."/>
            <person name="Kulathinal R.J."/>
            <person name="Kumar S."/>
            <person name="Kwok R."/>
            <person name="Lander E."/>
            <person name="Langley C.H."/>
            <person name="Lapoint R."/>
            <person name="Lazzaro B.P."/>
            <person name="Lee S.J."/>
            <person name="Levesque L."/>
            <person name="Li R."/>
            <person name="Lin C.F."/>
            <person name="Lin M.F."/>
            <person name="Lindblad-Toh K."/>
            <person name="Llopart A."/>
            <person name="Long M."/>
            <person name="Low L."/>
            <person name="Lozovsky E."/>
            <person name="Lu J."/>
            <person name="Luo M."/>
            <person name="Machado C.A."/>
            <person name="Makalowski W."/>
            <person name="Marzo M."/>
            <person name="Matsuda M."/>
            <person name="Matzkin L."/>
            <person name="McAllister B."/>
            <person name="McBride C.S."/>
            <person name="McKernan B."/>
            <person name="McKernan K."/>
            <person name="Mendez-Lago M."/>
            <person name="Minx P."/>
            <person name="Mollenhauer M.U."/>
            <person name="Montooth K."/>
            <person name="Mount S.M."/>
            <person name="Mu X."/>
            <person name="Myers E."/>
            <person name="Negre B."/>
            <person name="Newfeld S."/>
            <person name="Nielsen R."/>
            <person name="Noor M.A."/>
            <person name="O'Grady P."/>
            <person name="Pachter L."/>
            <person name="Papaceit M."/>
            <person name="Parisi M.J."/>
            <person name="Parisi M."/>
            <person name="Parts L."/>
            <person name="Pedersen J.S."/>
            <person name="Pesole G."/>
            <person name="Phillippy A.M."/>
            <person name="Ponting C.P."/>
            <person name="Pop M."/>
            <person name="Porcelli D."/>
            <person name="Powell J.R."/>
            <person name="Prohaska S."/>
            <person name="Pruitt K."/>
            <person name="Puig M."/>
            <person name="Quesneville H."/>
            <person name="Ram K.R."/>
            <person name="Rand D."/>
            <person name="Rasmussen M.D."/>
            <person name="Reed L.K."/>
            <person name="Reenan R."/>
            <person name="Reily A."/>
            <person name="Remington K.A."/>
            <person name="Rieger T.T."/>
            <person name="Ritchie M.G."/>
            <person name="Robin C."/>
            <person name="Rogers Y.H."/>
            <person name="Rohde C."/>
            <person name="Rozas J."/>
            <person name="Rubenfield M.J."/>
            <person name="Ruiz A."/>
            <person name="Russo S."/>
            <person name="Salzberg S.L."/>
            <person name="Sanchez-Gracia A."/>
            <person name="Saranga D.J."/>
            <person name="Sato H."/>
            <person name="Schaeffer S.W."/>
            <person name="Schatz M.C."/>
            <person name="Schlenke T."/>
            <person name="Schwartz R."/>
            <person name="Segarra C."/>
            <person name="Singh R.S."/>
            <person name="Sirot L."/>
            <person name="Sirota M."/>
            <person name="Sisneros N.B."/>
            <person name="Smith C.D."/>
            <person name="Smith T.F."/>
            <person name="Spieth J."/>
            <person name="Stage D.E."/>
            <person name="Stark A."/>
            <person name="Stephan W."/>
            <person name="Strausberg R.L."/>
            <person name="Strempel S."/>
            <person name="Sturgill D."/>
            <person name="Sutton G."/>
            <person name="Sutton G.G."/>
            <person name="Tao W."/>
            <person name="Teichmann S."/>
            <person name="Tobari Y.N."/>
            <person name="Tomimura Y."/>
            <person name="Tsolas J.M."/>
            <person name="Valente V.L."/>
            <person name="Venter E."/>
            <person name="Venter J.C."/>
            <person name="Vicario S."/>
            <person name="Vieira F.G."/>
            <person name="Vilella A.J."/>
            <person name="Villasante A."/>
            <person name="Walenz B."/>
            <person name="Wang J."/>
            <person name="Wasserman M."/>
            <person name="Watts T."/>
            <person name="Wilson D."/>
            <person name="Wilson R.K."/>
            <person name="Wing R.A."/>
            <person name="Wolfner M.F."/>
            <person name="Wong A."/>
            <person name="Wong G.K."/>
            <person name="Wu C.I."/>
            <person name="Wu G."/>
            <person name="Yamamoto D."/>
            <person name="Yang H.P."/>
            <person name="Yang S.P."/>
            <person name="Yorke J.A."/>
            <person name="Yoshida K."/>
            <person name="Zdobnov E."/>
            <person name="Zhang P."/>
            <person name="Zhang Y."/>
            <person name="Zimin A.V."/>
            <person name="Baldwin J."/>
            <person name="Abdouelleil A."/>
            <person name="Abdulkadir J."/>
            <person name="Abebe A."/>
            <person name="Abera B."/>
            <person name="Abreu J."/>
            <person name="Acer S.C."/>
            <person name="Aftuck L."/>
            <person name="Alexander A."/>
            <person name="An P."/>
            <person name="Anderson E."/>
            <person name="Anderson S."/>
            <person name="Arachi H."/>
            <person name="Azer M."/>
            <person name="Bachantsang P."/>
            <person name="Barry A."/>
            <person name="Bayul T."/>
            <person name="Berlin A."/>
            <person name="Bessette D."/>
            <person name="Bloom T."/>
            <person name="Blye J."/>
            <person name="Boguslavskiy L."/>
            <person name="Bonnet C."/>
            <person name="Boukhgalter B."/>
            <person name="Bourzgui I."/>
            <person name="Brown A."/>
            <person name="Cahill P."/>
            <person name="Channer S."/>
            <person name="Cheshatsang Y."/>
            <person name="Chuda L."/>
            <person name="Citroen M."/>
            <person name="Collymore A."/>
            <person name="Cooke P."/>
            <person name="Costello M."/>
            <person name="D'Aco K."/>
            <person name="Daza R."/>
            <person name="De Haan G."/>
            <person name="DeGray S."/>
            <person name="DeMaso C."/>
            <person name="Dhargay N."/>
            <person name="Dooley K."/>
            <person name="Dooley E."/>
            <person name="Doricent M."/>
            <person name="Dorje P."/>
            <person name="Dorjee K."/>
            <person name="Dupes A."/>
            <person name="Elong R."/>
            <person name="Falk J."/>
            <person name="Farina A."/>
            <person name="Faro S."/>
            <person name="Ferguson D."/>
            <person name="Fisher S."/>
            <person name="Foley C.D."/>
            <person name="Franke A."/>
            <person name="Friedrich D."/>
            <person name="Gadbois L."/>
            <person name="Gearin G."/>
            <person name="Gearin C.R."/>
            <person name="Giannoukos G."/>
            <person name="Goode T."/>
            <person name="Graham J."/>
            <person name="Grandbois E."/>
            <person name="Grewal S."/>
            <person name="Gyaltsen K."/>
            <person name="Hafez N."/>
            <person name="Hagos B."/>
            <person name="Hall J."/>
            <person name="Henson C."/>
            <person name="Hollinger A."/>
            <person name="Honan T."/>
            <person name="Huard M.D."/>
            <person name="Hughes L."/>
            <person name="Hurhula B."/>
            <person name="Husby M.E."/>
            <person name="Kamat A."/>
            <person name="Kanga B."/>
            <person name="Kashin S."/>
            <person name="Khazanovich D."/>
            <person name="Kisner P."/>
            <person name="Lance K."/>
            <person name="Lara M."/>
            <person name="Lee W."/>
            <person name="Lennon N."/>
            <person name="Letendre F."/>
            <person name="LeVine R."/>
            <person name="Lipovsky A."/>
            <person name="Liu X."/>
            <person name="Liu J."/>
            <person name="Liu S."/>
            <person name="Lokyitsang T."/>
            <person name="Lokyitsang Y."/>
            <person name="Lubonja R."/>
            <person name="Lui A."/>
            <person name="MacDonald P."/>
            <person name="Magnisalis V."/>
            <person name="Maru K."/>
            <person name="Matthews C."/>
            <person name="McCusker W."/>
            <person name="McDonough S."/>
            <person name="Mehta T."/>
            <person name="Meldrim J."/>
            <person name="Meneus L."/>
            <person name="Mihai O."/>
            <person name="Mihalev A."/>
            <person name="Mihova T."/>
            <person name="Mittelman R."/>
            <person name="Mlenga V."/>
            <person name="Montmayeur A."/>
            <person name="Mulrain L."/>
            <person name="Navidi A."/>
            <person name="Naylor J."/>
            <person name="Negash T."/>
            <person name="Nguyen T."/>
            <person name="Nguyen N."/>
            <person name="Nicol R."/>
            <person name="Norbu C."/>
            <person name="Norbu N."/>
            <person name="Novod N."/>
            <person name="O'Neill B."/>
            <person name="Osman S."/>
            <person name="Markiewicz E."/>
            <person name="Oyono O.L."/>
            <person name="Patti C."/>
            <person name="Phunkhang P."/>
            <person name="Pierre F."/>
            <person name="Priest M."/>
            <person name="Raghuraman S."/>
            <person name="Rege F."/>
            <person name="Reyes R."/>
            <person name="Rise C."/>
            <person name="Rogov P."/>
            <person name="Ross K."/>
            <person name="Ryan E."/>
            <person name="Settipalli S."/>
            <person name="Shea T."/>
            <person name="Sherpa N."/>
            <person name="Shi L."/>
            <person name="Shih D."/>
            <person name="Sparrow T."/>
            <person name="Spaulding J."/>
            <person name="Stalker J."/>
            <person name="Stange-Thomann N."/>
            <person name="Stavropoulos S."/>
            <person name="Stone C."/>
            <person name="Strader C."/>
            <person name="Tesfaye S."/>
            <person name="Thomson T."/>
            <person name="Thoulutsang Y."/>
            <person name="Thoulutsang D."/>
            <person name="Topham K."/>
            <person name="Topping I."/>
            <person name="Tsamla T."/>
            <person name="Vassiliev H."/>
            <person name="Vo A."/>
            <person name="Wangchuk T."/>
            <person name="Wangdi T."/>
            <person name="Weiand M."/>
            <person name="Wilkinson J."/>
            <person name="Wilson A."/>
            <person name="Yadav S."/>
            <person name="Young G."/>
            <person name="Yu Q."/>
            <person name="Zembek L."/>
            <person name="Zhong D."/>
            <person name="Zimmer A."/>
            <person name="Zwirko Z."/>
            <person name="Jaffe D.B."/>
            <person name="Alvarez P."/>
            <person name="Brockman W."/>
            <person name="Butler J."/>
            <person name="Chin C."/>
            <person name="Gnerre S."/>
            <person name="Grabherr M."/>
            <person name="Kleber M."/>
            <person name="Mauceli E."/>
            <person name="MacCallum I."/>
        </authorList>
    </citation>
    <scope>NUCLEOTIDE SEQUENCE [LARGE SCALE GENOMIC DNA]</scope>
    <source>
        <strain evidence="5">Tucson 14030-0811.24</strain>
    </source>
</reference>
<dbReference type="GO" id="GO:0004865">
    <property type="term" value="F:protein serine/threonine phosphatase inhibitor activity"/>
    <property type="evidence" value="ECO:0007669"/>
    <property type="project" value="InterPro"/>
</dbReference>
<dbReference type="HOGENOM" id="CLU_1751644_0_0_1"/>
<sequence length="134" mass="14723">MDHQPADPVNNDWDSVNSSTSISASKSATDSNSNTNCTPVASSSTEIARLHLRLGNEGSERHVSFHVGVIDNEGMNRHKSKCCCIYRKPYAFDESSSSSDDETDHCYGHPEVKKINRFIKHQRCAAGCSCCGQK</sequence>
<evidence type="ECO:0000256" key="1">
    <source>
        <dbReference type="ARBA" id="ARBA00021994"/>
    </source>
</evidence>
<feature type="compositionally biased region" description="Low complexity" evidence="3">
    <location>
        <begin position="15"/>
        <end position="36"/>
    </location>
</feature>
<protein>
    <recommendedName>
        <fullName evidence="1">E3 ubiquitin-protein ligase PPP1R11</fullName>
    </recommendedName>
    <alternativeName>
        <fullName evidence="2">Protein phosphatase 1 regulatory subunit 11</fullName>
    </alternativeName>
</protein>
<name>B4MSW3_DROWI</name>
<evidence type="ECO:0000313" key="5">
    <source>
        <dbReference type="Proteomes" id="UP000007798"/>
    </source>
</evidence>